<accession>A0ACC1ACR6</accession>
<evidence type="ECO:0000313" key="2">
    <source>
        <dbReference type="Proteomes" id="UP001164250"/>
    </source>
</evidence>
<reference evidence="2" key="1">
    <citation type="journal article" date="2023" name="G3 (Bethesda)">
        <title>Genome assembly and association tests identify interacting loci associated with vigor, precocity, and sex in interspecific pistachio rootstocks.</title>
        <authorList>
            <person name="Palmer W."/>
            <person name="Jacygrad E."/>
            <person name="Sagayaradj S."/>
            <person name="Cavanaugh K."/>
            <person name="Han R."/>
            <person name="Bertier L."/>
            <person name="Beede B."/>
            <person name="Kafkas S."/>
            <person name="Golino D."/>
            <person name="Preece J."/>
            <person name="Michelmore R."/>
        </authorList>
    </citation>
    <scope>NUCLEOTIDE SEQUENCE [LARGE SCALE GENOMIC DNA]</scope>
</reference>
<proteinExistence type="predicted"/>
<protein>
    <submittedName>
        <fullName evidence="1">Uncharacterized protein</fullName>
    </submittedName>
</protein>
<dbReference type="EMBL" id="CM047907">
    <property type="protein sequence ID" value="KAJ0084760.1"/>
    <property type="molecule type" value="Genomic_DNA"/>
</dbReference>
<name>A0ACC1ACR6_9ROSI</name>
<sequence length="38" mass="4313">MCSLKLFQFIVSTAKHVAMHYGFFPREVEERKGGGTPL</sequence>
<keyword evidence="2" id="KW-1185">Reference proteome</keyword>
<dbReference type="Proteomes" id="UP001164250">
    <property type="component" value="Chromosome 11"/>
</dbReference>
<comment type="caution">
    <text evidence="1">The sequence shown here is derived from an EMBL/GenBank/DDBJ whole genome shotgun (WGS) entry which is preliminary data.</text>
</comment>
<evidence type="ECO:0000313" key="1">
    <source>
        <dbReference type="EMBL" id="KAJ0084760.1"/>
    </source>
</evidence>
<gene>
    <name evidence="1" type="ORF">Patl1_30100</name>
</gene>
<organism evidence="1 2">
    <name type="scientific">Pistacia atlantica</name>
    <dbReference type="NCBI Taxonomy" id="434234"/>
    <lineage>
        <taxon>Eukaryota</taxon>
        <taxon>Viridiplantae</taxon>
        <taxon>Streptophyta</taxon>
        <taxon>Embryophyta</taxon>
        <taxon>Tracheophyta</taxon>
        <taxon>Spermatophyta</taxon>
        <taxon>Magnoliopsida</taxon>
        <taxon>eudicotyledons</taxon>
        <taxon>Gunneridae</taxon>
        <taxon>Pentapetalae</taxon>
        <taxon>rosids</taxon>
        <taxon>malvids</taxon>
        <taxon>Sapindales</taxon>
        <taxon>Anacardiaceae</taxon>
        <taxon>Pistacia</taxon>
    </lineage>
</organism>